<dbReference type="EMBL" id="BK016104">
    <property type="protein sequence ID" value="DAF95180.1"/>
    <property type="molecule type" value="Genomic_DNA"/>
</dbReference>
<protein>
    <submittedName>
        <fullName evidence="1">Uncharacterized protein</fullName>
    </submittedName>
</protein>
<accession>A0A8S5UL80</accession>
<evidence type="ECO:0000313" key="1">
    <source>
        <dbReference type="EMBL" id="DAF95180.1"/>
    </source>
</evidence>
<name>A0A8S5UL80_9CAUD</name>
<sequence>MTAPIQTIENQARSIQEELGRHLEALPDDYGNPKTLKARMDLRRAYNAATDIVELAMRLRLERLV</sequence>
<reference evidence="1" key="1">
    <citation type="journal article" date="2021" name="Proc. Natl. Acad. Sci. U.S.A.">
        <title>A Catalog of Tens of Thousands of Viruses from Human Metagenomes Reveals Hidden Associations with Chronic Diseases.</title>
        <authorList>
            <person name="Tisza M.J."/>
            <person name="Buck C.B."/>
        </authorList>
    </citation>
    <scope>NUCLEOTIDE SEQUENCE</scope>
    <source>
        <strain evidence="1">CtICF6</strain>
    </source>
</reference>
<proteinExistence type="predicted"/>
<organism evidence="1">
    <name type="scientific">Siphoviridae sp. ctICF6</name>
    <dbReference type="NCBI Taxonomy" id="2825427"/>
    <lineage>
        <taxon>Viruses</taxon>
        <taxon>Duplodnaviria</taxon>
        <taxon>Heunggongvirae</taxon>
        <taxon>Uroviricota</taxon>
        <taxon>Caudoviricetes</taxon>
    </lineage>
</organism>